<dbReference type="AlphaFoldDB" id="A0A1Z5K029"/>
<evidence type="ECO:0000313" key="2">
    <source>
        <dbReference type="Proteomes" id="UP000198406"/>
    </source>
</evidence>
<gene>
    <name evidence="1" type="ORF">FisN_19Hh214</name>
</gene>
<sequence length="470" mass="51764">MMQLEGNHLSLVYETADSVEEGGFLHTSLCRDQVTSVSIEIQKKDQTEPEASKVTWNPVLSCVYTAFPSLTSLSLSCFFDHTGKHALAISELADVFQHFPSLNKLHLHGVGLSLEQDHGGHKEVRPFEKLKKAAEHQCNIVAIDLEEIYFVQQNRADSWLFYSQLVQAISACPNLTSLSISSTTAYFSRPILTLSALLSVLSNDRLQRLSAHHFNLWGAGSALYCAQAIRRNTSLKELALTACVFAAAEHRSMGDDEKDTSSLLSGLDSNQSVQRLDLTSSMLPLEVSGLSTALLKNKSLKSLILTKTRMAFDPISHGGRLCRILKALSGHPCIRELSLIDTVDTHFLIYNDDENVCDSSMAGLRAFFHAVRDLVSKNLSISKVHFDPVVVEHLLENEVCTTCAAALCQIGISTGLNRAQYWDLAPETSLSQQWVEALARVADSDGESDHVLTSTIYQIVSSNPLVCRVE</sequence>
<organism evidence="1 2">
    <name type="scientific">Fistulifera solaris</name>
    <name type="common">Oleaginous diatom</name>
    <dbReference type="NCBI Taxonomy" id="1519565"/>
    <lineage>
        <taxon>Eukaryota</taxon>
        <taxon>Sar</taxon>
        <taxon>Stramenopiles</taxon>
        <taxon>Ochrophyta</taxon>
        <taxon>Bacillariophyta</taxon>
        <taxon>Bacillariophyceae</taxon>
        <taxon>Bacillariophycidae</taxon>
        <taxon>Naviculales</taxon>
        <taxon>Naviculaceae</taxon>
        <taxon>Fistulifera</taxon>
    </lineage>
</organism>
<dbReference type="SUPFAM" id="SSF52047">
    <property type="entry name" value="RNI-like"/>
    <property type="match status" value="1"/>
</dbReference>
<dbReference type="Gene3D" id="3.80.10.10">
    <property type="entry name" value="Ribonuclease Inhibitor"/>
    <property type="match status" value="1"/>
</dbReference>
<protein>
    <submittedName>
        <fullName evidence="1">Uncharacterized protein</fullName>
    </submittedName>
</protein>
<dbReference type="Proteomes" id="UP000198406">
    <property type="component" value="Unassembled WGS sequence"/>
</dbReference>
<name>A0A1Z5K029_FISSO</name>
<keyword evidence="2" id="KW-1185">Reference proteome</keyword>
<proteinExistence type="predicted"/>
<comment type="caution">
    <text evidence="1">The sequence shown here is derived from an EMBL/GenBank/DDBJ whole genome shotgun (WGS) entry which is preliminary data.</text>
</comment>
<dbReference type="InterPro" id="IPR032675">
    <property type="entry name" value="LRR_dom_sf"/>
</dbReference>
<dbReference type="InParanoid" id="A0A1Z5K029"/>
<evidence type="ECO:0000313" key="1">
    <source>
        <dbReference type="EMBL" id="GAX19634.1"/>
    </source>
</evidence>
<accession>A0A1Z5K029</accession>
<dbReference type="EMBL" id="BDSP01000137">
    <property type="protein sequence ID" value="GAX19634.1"/>
    <property type="molecule type" value="Genomic_DNA"/>
</dbReference>
<reference evidence="1 2" key="1">
    <citation type="journal article" date="2015" name="Plant Cell">
        <title>Oil accumulation by the oleaginous diatom Fistulifera solaris as revealed by the genome and transcriptome.</title>
        <authorList>
            <person name="Tanaka T."/>
            <person name="Maeda Y."/>
            <person name="Veluchamy A."/>
            <person name="Tanaka M."/>
            <person name="Abida H."/>
            <person name="Marechal E."/>
            <person name="Bowler C."/>
            <person name="Muto M."/>
            <person name="Sunaga Y."/>
            <person name="Tanaka M."/>
            <person name="Yoshino T."/>
            <person name="Taniguchi T."/>
            <person name="Fukuda Y."/>
            <person name="Nemoto M."/>
            <person name="Matsumoto M."/>
            <person name="Wong P.S."/>
            <person name="Aburatani S."/>
            <person name="Fujibuchi W."/>
        </authorList>
    </citation>
    <scope>NUCLEOTIDE SEQUENCE [LARGE SCALE GENOMIC DNA]</scope>
    <source>
        <strain evidence="1 2">JPCC DA0580</strain>
    </source>
</reference>